<organism evidence="1 2">
    <name type="scientific">Eleusine coracana subsp. coracana</name>
    <dbReference type="NCBI Taxonomy" id="191504"/>
    <lineage>
        <taxon>Eukaryota</taxon>
        <taxon>Viridiplantae</taxon>
        <taxon>Streptophyta</taxon>
        <taxon>Embryophyta</taxon>
        <taxon>Tracheophyta</taxon>
        <taxon>Spermatophyta</taxon>
        <taxon>Magnoliopsida</taxon>
        <taxon>Liliopsida</taxon>
        <taxon>Poales</taxon>
        <taxon>Poaceae</taxon>
        <taxon>PACMAD clade</taxon>
        <taxon>Chloridoideae</taxon>
        <taxon>Cynodonteae</taxon>
        <taxon>Eleusininae</taxon>
        <taxon>Eleusine</taxon>
    </lineage>
</organism>
<keyword evidence="2" id="KW-1185">Reference proteome</keyword>
<dbReference type="Proteomes" id="UP001054889">
    <property type="component" value="Unassembled WGS sequence"/>
</dbReference>
<protein>
    <submittedName>
        <fullName evidence="1">Uncharacterized protein</fullName>
    </submittedName>
</protein>
<evidence type="ECO:0000313" key="2">
    <source>
        <dbReference type="Proteomes" id="UP001054889"/>
    </source>
</evidence>
<dbReference type="AlphaFoldDB" id="A0AAV5CFK6"/>
<sequence>MRHRAGRVGARRGGAAGVPGVGVPIHPAGAHLPGAWPTRQGLPAVAMAAARVLPTQVRRRFLPPLADDAGHTFRSVGGY</sequence>
<evidence type="ECO:0000313" key="1">
    <source>
        <dbReference type="EMBL" id="GJM97053.1"/>
    </source>
</evidence>
<name>A0AAV5CFK6_ELECO</name>
<reference evidence="1" key="1">
    <citation type="journal article" date="2018" name="DNA Res.">
        <title>Multiple hybrid de novo genome assembly of finger millet, an orphan allotetraploid crop.</title>
        <authorList>
            <person name="Hatakeyama M."/>
            <person name="Aluri S."/>
            <person name="Balachadran M.T."/>
            <person name="Sivarajan S.R."/>
            <person name="Patrignani A."/>
            <person name="Gruter S."/>
            <person name="Poveda L."/>
            <person name="Shimizu-Inatsugi R."/>
            <person name="Baeten J."/>
            <person name="Francoijs K.J."/>
            <person name="Nataraja K.N."/>
            <person name="Reddy Y.A.N."/>
            <person name="Phadnis S."/>
            <person name="Ravikumar R.L."/>
            <person name="Schlapbach R."/>
            <person name="Sreeman S.M."/>
            <person name="Shimizu K.K."/>
        </authorList>
    </citation>
    <scope>NUCLEOTIDE SEQUENCE</scope>
</reference>
<accession>A0AAV5CFK6</accession>
<gene>
    <name evidence="1" type="primary">ga13949</name>
    <name evidence="1" type="ORF">PR202_ga13949</name>
</gene>
<reference evidence="1" key="2">
    <citation type="submission" date="2021-12" db="EMBL/GenBank/DDBJ databases">
        <title>Resequencing data analysis of finger millet.</title>
        <authorList>
            <person name="Hatakeyama M."/>
            <person name="Aluri S."/>
            <person name="Balachadran M.T."/>
            <person name="Sivarajan S.R."/>
            <person name="Poveda L."/>
            <person name="Shimizu-Inatsugi R."/>
            <person name="Schlapbach R."/>
            <person name="Sreeman S.M."/>
            <person name="Shimizu K.K."/>
        </authorList>
    </citation>
    <scope>NUCLEOTIDE SEQUENCE</scope>
</reference>
<proteinExistence type="predicted"/>
<dbReference type="EMBL" id="BQKI01000006">
    <property type="protein sequence ID" value="GJM97053.1"/>
    <property type="molecule type" value="Genomic_DNA"/>
</dbReference>
<comment type="caution">
    <text evidence="1">The sequence shown here is derived from an EMBL/GenBank/DDBJ whole genome shotgun (WGS) entry which is preliminary data.</text>
</comment>